<evidence type="ECO:0000313" key="2">
    <source>
        <dbReference type="EMBL" id="MFD2910337.1"/>
    </source>
</evidence>
<dbReference type="InterPro" id="IPR001119">
    <property type="entry name" value="SLH_dom"/>
</dbReference>
<feature type="domain" description="SLH" evidence="1">
    <location>
        <begin position="1"/>
        <end position="38"/>
    </location>
</feature>
<reference evidence="3" key="1">
    <citation type="journal article" date="2019" name="Int. J. Syst. Evol. Microbiol.">
        <title>The Global Catalogue of Microorganisms (GCM) 10K type strain sequencing project: providing services to taxonomists for standard genome sequencing and annotation.</title>
        <authorList>
            <consortium name="The Broad Institute Genomics Platform"/>
            <consortium name="The Broad Institute Genome Sequencing Center for Infectious Disease"/>
            <person name="Wu L."/>
            <person name="Ma J."/>
        </authorList>
    </citation>
    <scope>NUCLEOTIDE SEQUENCE [LARGE SCALE GENOMIC DNA]</scope>
    <source>
        <strain evidence="3">KCTC 13528</strain>
    </source>
</reference>
<accession>A0ABW5ZFU9</accession>
<dbReference type="EMBL" id="JBHUPG010000001">
    <property type="protein sequence ID" value="MFD2910337.1"/>
    <property type="molecule type" value="Genomic_DNA"/>
</dbReference>
<sequence>MKGTSATTFKPNQAIARGQMVTMLKRAFELETGKQFVV</sequence>
<gene>
    <name evidence="2" type="ORF">ACFS5P_00455</name>
</gene>
<evidence type="ECO:0000259" key="1">
    <source>
        <dbReference type="PROSITE" id="PS51272"/>
    </source>
</evidence>
<name>A0ABW5ZFU9_9BACL</name>
<evidence type="ECO:0000313" key="3">
    <source>
        <dbReference type="Proteomes" id="UP001597561"/>
    </source>
</evidence>
<dbReference type="PROSITE" id="PS51272">
    <property type="entry name" value="SLH"/>
    <property type="match status" value="1"/>
</dbReference>
<protein>
    <recommendedName>
        <fullName evidence="1">SLH domain-containing protein</fullName>
    </recommendedName>
</protein>
<proteinExistence type="predicted"/>
<dbReference type="RefSeq" id="WP_204728197.1">
    <property type="nucleotide sequence ID" value="NZ_JAFBDK010000002.1"/>
</dbReference>
<organism evidence="2 3">
    <name type="scientific">Jeotgalibacillus terrae</name>
    <dbReference type="NCBI Taxonomy" id="587735"/>
    <lineage>
        <taxon>Bacteria</taxon>
        <taxon>Bacillati</taxon>
        <taxon>Bacillota</taxon>
        <taxon>Bacilli</taxon>
        <taxon>Bacillales</taxon>
        <taxon>Caryophanaceae</taxon>
        <taxon>Jeotgalibacillus</taxon>
    </lineage>
</organism>
<comment type="caution">
    <text evidence="2">The sequence shown here is derived from an EMBL/GenBank/DDBJ whole genome shotgun (WGS) entry which is preliminary data.</text>
</comment>
<keyword evidence="3" id="KW-1185">Reference proteome</keyword>
<dbReference type="Proteomes" id="UP001597561">
    <property type="component" value="Unassembled WGS sequence"/>
</dbReference>